<evidence type="ECO:0000313" key="1">
    <source>
        <dbReference type="EMBL" id="PZP55706.1"/>
    </source>
</evidence>
<dbReference type="AlphaFoldDB" id="A0A2W5HC57"/>
<dbReference type="EMBL" id="QFOT01000054">
    <property type="protein sequence ID" value="PZP55706.1"/>
    <property type="molecule type" value="Genomic_DNA"/>
</dbReference>
<accession>A0A2W5HC57</accession>
<sequence>MLDELEALGADEKLLRICNLSQRLTAINVHTCSQSLDKQASLEEIMHEFDYYLGINEDHENPAKYQMQCQMQVMNALFHQLIAKSSQDTPKSVELIRAAFAAQKLYCETARKMDELKRPFPKGYTKHL</sequence>
<dbReference type="Proteomes" id="UP000249739">
    <property type="component" value="Unassembled WGS sequence"/>
</dbReference>
<gene>
    <name evidence="1" type="ORF">DI586_05975</name>
</gene>
<name>A0A2W5HC57_9BACT</name>
<protein>
    <submittedName>
        <fullName evidence="1">Uncharacterized protein</fullName>
    </submittedName>
</protein>
<evidence type="ECO:0000313" key="2">
    <source>
        <dbReference type="Proteomes" id="UP000249739"/>
    </source>
</evidence>
<reference evidence="1 2" key="1">
    <citation type="submission" date="2017-08" db="EMBL/GenBank/DDBJ databases">
        <title>Infants hospitalized years apart are colonized by the same room-sourced microbial strains.</title>
        <authorList>
            <person name="Brooks B."/>
            <person name="Olm M.R."/>
            <person name="Firek B.A."/>
            <person name="Baker R."/>
            <person name="Thomas B.C."/>
            <person name="Morowitz M.J."/>
            <person name="Banfield J.F."/>
        </authorList>
    </citation>
    <scope>NUCLEOTIDE SEQUENCE [LARGE SCALE GENOMIC DNA]</scope>
    <source>
        <strain evidence="1">S2_006_000_R2_64</strain>
    </source>
</reference>
<proteinExistence type="predicted"/>
<organism evidence="1 2">
    <name type="scientific">Micavibrio aeruginosavorus</name>
    <dbReference type="NCBI Taxonomy" id="349221"/>
    <lineage>
        <taxon>Bacteria</taxon>
        <taxon>Pseudomonadati</taxon>
        <taxon>Bdellovibrionota</taxon>
        <taxon>Bdellovibrionia</taxon>
        <taxon>Bdellovibrionales</taxon>
        <taxon>Pseudobdellovibrionaceae</taxon>
        <taxon>Micavibrio</taxon>
    </lineage>
</organism>
<comment type="caution">
    <text evidence="1">The sequence shown here is derived from an EMBL/GenBank/DDBJ whole genome shotgun (WGS) entry which is preliminary data.</text>
</comment>